<name>A0A9D4XMM4_PEA</name>
<dbReference type="InterPro" id="IPR031137">
    <property type="entry name" value="GRF"/>
</dbReference>
<accession>A0A9D4XMM4</accession>
<feature type="compositionally biased region" description="Basic residues" evidence="6">
    <location>
        <begin position="130"/>
        <end position="139"/>
    </location>
</feature>
<proteinExistence type="inferred from homology"/>
<dbReference type="Pfam" id="PF08879">
    <property type="entry name" value="WRC"/>
    <property type="match status" value="2"/>
</dbReference>
<protein>
    <recommendedName>
        <fullName evidence="5">Growth-regulating factor</fullName>
    </recommendedName>
</protein>
<comment type="caution">
    <text evidence="4">Lacks conserved residue(s) required for the propagation of feature annotation.</text>
</comment>
<dbReference type="GO" id="GO:0006355">
    <property type="term" value="P:regulation of DNA-templated transcription"/>
    <property type="evidence" value="ECO:0007669"/>
    <property type="project" value="InterPro"/>
</dbReference>
<feature type="domain" description="WRC" evidence="8">
    <location>
        <begin position="100"/>
        <end position="144"/>
    </location>
</feature>
<dbReference type="EMBL" id="JAMSHJ010000004">
    <property type="protein sequence ID" value="KAI5421381.1"/>
    <property type="molecule type" value="Genomic_DNA"/>
</dbReference>
<evidence type="ECO:0000256" key="4">
    <source>
        <dbReference type="PROSITE-ProRule" id="PRU01002"/>
    </source>
</evidence>
<keyword evidence="3 4" id="KW-0539">Nucleus</keyword>
<keyword evidence="5" id="KW-0010">Activator</keyword>
<dbReference type="Gramene" id="Psat04G0499300-T1">
    <property type="protein sequence ID" value="KAI5421381.1"/>
    <property type="gene ID" value="KIW84_044993"/>
</dbReference>
<feature type="domain" description="WRC" evidence="8">
    <location>
        <begin position="340"/>
        <end position="384"/>
    </location>
</feature>
<dbReference type="InterPro" id="IPR014978">
    <property type="entry name" value="Gln-Leu-Gln_QLQ"/>
</dbReference>
<dbReference type="InterPro" id="IPR014977">
    <property type="entry name" value="WRC_dom"/>
</dbReference>
<evidence type="ECO:0000256" key="3">
    <source>
        <dbReference type="ARBA" id="ARBA00023242"/>
    </source>
</evidence>
<sequence>MSMFTMKANTTGFDYLGGGTHMKIENGEIDEGKKRVVFVLKEEIERNPLITEAQRRELDHQVFIFYHFAYNIPLPHYLLQFPTVVSEYGCRGSDYMTMLDSEPHRCRRTDGKKWRCRKDTIPNQKYCERHMHRGRNRSRKLVETSQLNSPNLKAKSSNGNSHAKQVPKVESAISNPSPLVIQHSHAFSYTPSRSFCVVNNMSSCNRPRNAISSDATLVTVVSASSILPPALRPKVTAASNLAPAVRPKVTAASNLAPAVGPKVTAASNLAPAVGPKVTTFGGTATLTSNNRGSLNVCNGGFSPKSVLQVSGCNGSYLNDRNSIVEPEPGRYRRTDGKIVEPEPGRCRRTDGKRWRCKSAVLPGQKYCATHMHRGAKRRRTNTKSSPPSAIATTTAISSDLTIARLPSAAAATDIQKADCRMPNTQLSMSVPESAECKEKSGRCSSDINTSTTITDAVNGCSYISF</sequence>
<dbReference type="Proteomes" id="UP001058974">
    <property type="component" value="Chromosome 4"/>
</dbReference>
<dbReference type="PANTHER" id="PTHR31602">
    <property type="entry name" value="GROWTH-REGULATING FACTOR 5"/>
    <property type="match status" value="1"/>
</dbReference>
<evidence type="ECO:0000313" key="10">
    <source>
        <dbReference type="Proteomes" id="UP001058974"/>
    </source>
</evidence>
<comment type="domain">
    <text evidence="5">The QLQ domain and WRC domain may be involved in protein-protein interaction and DNA-binding, respectively.</text>
</comment>
<evidence type="ECO:0000256" key="5">
    <source>
        <dbReference type="RuleBase" id="RU367127"/>
    </source>
</evidence>
<dbReference type="GO" id="GO:0099402">
    <property type="term" value="P:plant organ development"/>
    <property type="evidence" value="ECO:0007669"/>
    <property type="project" value="UniProtKB-ARBA"/>
</dbReference>
<evidence type="ECO:0000313" key="9">
    <source>
        <dbReference type="EMBL" id="KAI5421381.1"/>
    </source>
</evidence>
<comment type="similarity">
    <text evidence="2 5">Belongs to the GRF family.</text>
</comment>
<feature type="compositionally biased region" description="Polar residues" evidence="6">
    <location>
        <begin position="143"/>
        <end position="163"/>
    </location>
</feature>
<comment type="caution">
    <text evidence="9">The sequence shown here is derived from an EMBL/GenBank/DDBJ whole genome shotgun (WGS) entry which is preliminary data.</text>
</comment>
<dbReference type="PROSITE" id="PS51666">
    <property type="entry name" value="QLQ"/>
    <property type="match status" value="1"/>
</dbReference>
<keyword evidence="10" id="KW-1185">Reference proteome</keyword>
<dbReference type="PROSITE" id="PS51667">
    <property type="entry name" value="WRC"/>
    <property type="match status" value="2"/>
</dbReference>
<evidence type="ECO:0000256" key="6">
    <source>
        <dbReference type="SAM" id="MobiDB-lite"/>
    </source>
</evidence>
<comment type="subcellular location">
    <subcellularLocation>
        <location evidence="1 4 5">Nucleus</location>
    </subcellularLocation>
</comment>
<feature type="short sequence motif" description="Bipartite nuclear localization signal" evidence="4">
    <location>
        <begin position="133"/>
        <end position="140"/>
    </location>
</feature>
<dbReference type="AlphaFoldDB" id="A0A9D4XMM4"/>
<comment type="function">
    <text evidence="5">Transcription activator.</text>
</comment>
<reference evidence="9 10" key="1">
    <citation type="journal article" date="2022" name="Nat. Genet.">
        <title>Improved pea reference genome and pan-genome highlight genomic features and evolutionary characteristics.</title>
        <authorList>
            <person name="Yang T."/>
            <person name="Liu R."/>
            <person name="Luo Y."/>
            <person name="Hu S."/>
            <person name="Wang D."/>
            <person name="Wang C."/>
            <person name="Pandey M.K."/>
            <person name="Ge S."/>
            <person name="Xu Q."/>
            <person name="Li N."/>
            <person name="Li G."/>
            <person name="Huang Y."/>
            <person name="Saxena R.K."/>
            <person name="Ji Y."/>
            <person name="Li M."/>
            <person name="Yan X."/>
            <person name="He Y."/>
            <person name="Liu Y."/>
            <person name="Wang X."/>
            <person name="Xiang C."/>
            <person name="Varshney R.K."/>
            <person name="Ding H."/>
            <person name="Gao S."/>
            <person name="Zong X."/>
        </authorList>
    </citation>
    <scope>NUCLEOTIDE SEQUENCE [LARGE SCALE GENOMIC DNA]</scope>
    <source>
        <strain evidence="9 10">cv. Zhongwan 6</strain>
    </source>
</reference>
<dbReference type="GO" id="GO:0005634">
    <property type="term" value="C:nucleus"/>
    <property type="evidence" value="ECO:0007669"/>
    <property type="project" value="UniProtKB-SubCell"/>
</dbReference>
<evidence type="ECO:0000259" key="8">
    <source>
        <dbReference type="PROSITE" id="PS51667"/>
    </source>
</evidence>
<evidence type="ECO:0000256" key="1">
    <source>
        <dbReference type="ARBA" id="ARBA00004123"/>
    </source>
</evidence>
<dbReference type="GO" id="GO:0005524">
    <property type="term" value="F:ATP binding"/>
    <property type="evidence" value="ECO:0007669"/>
    <property type="project" value="UniProtKB-UniRule"/>
</dbReference>
<feature type="region of interest" description="Disordered" evidence="6">
    <location>
        <begin position="130"/>
        <end position="168"/>
    </location>
</feature>
<dbReference type="PANTHER" id="PTHR31602:SF81">
    <property type="entry name" value="GROWTH-REGULATING FACTOR 9"/>
    <property type="match status" value="1"/>
</dbReference>
<evidence type="ECO:0000259" key="7">
    <source>
        <dbReference type="PROSITE" id="PS51666"/>
    </source>
</evidence>
<feature type="domain" description="QLQ" evidence="7">
    <location>
        <begin position="49"/>
        <end position="84"/>
    </location>
</feature>
<gene>
    <name evidence="9" type="ORF">KIW84_044993</name>
</gene>
<dbReference type="GO" id="GO:0006351">
    <property type="term" value="P:DNA-templated transcription"/>
    <property type="evidence" value="ECO:0007669"/>
    <property type="project" value="UniProtKB-UniRule"/>
</dbReference>
<keyword evidence="5" id="KW-0805">Transcription regulation</keyword>
<feature type="short sequence motif" description="Bipartite nuclear localization signal" evidence="4">
    <location>
        <begin position="105"/>
        <end position="115"/>
    </location>
</feature>
<organism evidence="9 10">
    <name type="scientific">Pisum sativum</name>
    <name type="common">Garden pea</name>
    <name type="synonym">Lathyrus oleraceus</name>
    <dbReference type="NCBI Taxonomy" id="3888"/>
    <lineage>
        <taxon>Eukaryota</taxon>
        <taxon>Viridiplantae</taxon>
        <taxon>Streptophyta</taxon>
        <taxon>Embryophyta</taxon>
        <taxon>Tracheophyta</taxon>
        <taxon>Spermatophyta</taxon>
        <taxon>Magnoliopsida</taxon>
        <taxon>eudicotyledons</taxon>
        <taxon>Gunneridae</taxon>
        <taxon>Pentapetalae</taxon>
        <taxon>rosids</taxon>
        <taxon>fabids</taxon>
        <taxon>Fabales</taxon>
        <taxon>Fabaceae</taxon>
        <taxon>Papilionoideae</taxon>
        <taxon>50 kb inversion clade</taxon>
        <taxon>NPAAA clade</taxon>
        <taxon>Hologalegina</taxon>
        <taxon>IRL clade</taxon>
        <taxon>Fabeae</taxon>
        <taxon>Lathyrus</taxon>
    </lineage>
</organism>
<keyword evidence="5" id="KW-0804">Transcription</keyword>
<evidence type="ECO:0000256" key="2">
    <source>
        <dbReference type="ARBA" id="ARBA00008122"/>
    </source>
</evidence>